<dbReference type="SUPFAM" id="SSF49401">
    <property type="entry name" value="Bacterial adhesins"/>
    <property type="match status" value="1"/>
</dbReference>
<dbReference type="GO" id="GO:0043709">
    <property type="term" value="P:cell adhesion involved in single-species biofilm formation"/>
    <property type="evidence" value="ECO:0007669"/>
    <property type="project" value="TreeGrafter"/>
</dbReference>
<dbReference type="InterPro" id="IPR000259">
    <property type="entry name" value="Adhesion_dom_fimbrial"/>
</dbReference>
<evidence type="ECO:0000256" key="3">
    <source>
        <dbReference type="ARBA" id="ARBA00022729"/>
    </source>
</evidence>
<dbReference type="Pfam" id="PF00419">
    <property type="entry name" value="Fimbrial"/>
    <property type="match status" value="1"/>
</dbReference>
<evidence type="ECO:0000313" key="8">
    <source>
        <dbReference type="Proteomes" id="UP000028493"/>
    </source>
</evidence>
<dbReference type="GO" id="GO:0009289">
    <property type="term" value="C:pilus"/>
    <property type="evidence" value="ECO:0007669"/>
    <property type="project" value="UniProtKB-SubCell"/>
</dbReference>
<keyword evidence="4" id="KW-0281">Fimbrium</keyword>
<evidence type="ECO:0000256" key="2">
    <source>
        <dbReference type="ARBA" id="ARBA00006671"/>
    </source>
</evidence>
<comment type="subcellular location">
    <subcellularLocation>
        <location evidence="1">Fimbrium</location>
    </subcellularLocation>
</comment>
<feature type="chain" id="PRO_5001722370" evidence="5">
    <location>
        <begin position="23"/>
        <end position="173"/>
    </location>
</feature>
<evidence type="ECO:0000256" key="5">
    <source>
        <dbReference type="SAM" id="SignalP"/>
    </source>
</evidence>
<dbReference type="Gene3D" id="2.60.40.1090">
    <property type="entry name" value="Fimbrial-type adhesion domain"/>
    <property type="match status" value="1"/>
</dbReference>
<comment type="similarity">
    <text evidence="2">Belongs to the fimbrial protein family.</text>
</comment>
<evidence type="ECO:0000256" key="4">
    <source>
        <dbReference type="ARBA" id="ARBA00023263"/>
    </source>
</evidence>
<protein>
    <submittedName>
        <fullName evidence="7">Putative fimbrial-like adhesin protein</fullName>
    </submittedName>
</protein>
<dbReference type="AlphaFoldDB" id="A0A077PVU1"/>
<evidence type="ECO:0000259" key="6">
    <source>
        <dbReference type="Pfam" id="PF00419"/>
    </source>
</evidence>
<dbReference type="RefSeq" id="WP_038197109.1">
    <property type="nucleotide sequence ID" value="NZ_CAWLXS010000307.1"/>
</dbReference>
<proteinExistence type="inferred from homology"/>
<dbReference type="PANTHER" id="PTHR33420:SF3">
    <property type="entry name" value="FIMBRIAL SUBUNIT ELFA"/>
    <property type="match status" value="1"/>
</dbReference>
<dbReference type="Proteomes" id="UP000028493">
    <property type="component" value="Unassembled WGS sequence"/>
</dbReference>
<dbReference type="HOGENOM" id="CLU_088965_0_3_6"/>
<evidence type="ECO:0000256" key="1">
    <source>
        <dbReference type="ARBA" id="ARBA00004561"/>
    </source>
</evidence>
<comment type="caution">
    <text evidence="7">The sequence shown here is derived from an EMBL/GenBank/DDBJ whole genome shotgun (WGS) entry which is preliminary data.</text>
</comment>
<keyword evidence="3 5" id="KW-0732">Signal</keyword>
<organism evidence="7 8">
    <name type="scientific">Xenorhabdus bovienii str. kraussei Becker Underwood</name>
    <dbReference type="NCBI Taxonomy" id="1398204"/>
    <lineage>
        <taxon>Bacteria</taxon>
        <taxon>Pseudomonadati</taxon>
        <taxon>Pseudomonadota</taxon>
        <taxon>Gammaproteobacteria</taxon>
        <taxon>Enterobacterales</taxon>
        <taxon>Morganellaceae</taxon>
        <taxon>Xenorhabdus</taxon>
    </lineage>
</organism>
<gene>
    <name evidence="7" type="ORF">XBKB1_3170002</name>
</gene>
<dbReference type="PANTHER" id="PTHR33420">
    <property type="entry name" value="FIMBRIAL SUBUNIT ELFA-RELATED"/>
    <property type="match status" value="1"/>
</dbReference>
<dbReference type="InterPro" id="IPR050263">
    <property type="entry name" value="Bact_Fimbrial_Adh_Pro"/>
</dbReference>
<dbReference type="InterPro" id="IPR008966">
    <property type="entry name" value="Adhesion_dom_sf"/>
</dbReference>
<accession>A0A077PVU1</accession>
<evidence type="ECO:0000313" key="7">
    <source>
        <dbReference type="EMBL" id="CDH24837.1"/>
    </source>
</evidence>
<sequence length="173" mass="18270">MKSKLLISSLFVSSLFAATANATIGTVNFKGEITDKTCEVDAASANQTVNMGKVSVKEFAGENKVAAATKFSIKLTECPTEVKNALVKFDGSSHESKGEFLALTTDSKNAKGVAIGIYEDNSDKLVGLYKDSKSYAIEKEAAELPFVAKYVATSENVSAGSANAVARFTVAYN</sequence>
<name>A0A077PVU1_XENBV</name>
<reference evidence="7" key="1">
    <citation type="submission" date="2013-07" db="EMBL/GenBank/DDBJ databases">
        <title>Sub-species coevolution in mutualistic symbiosis.</title>
        <authorList>
            <person name="Murfin K."/>
            <person name="Klassen J."/>
            <person name="Lee M."/>
            <person name="Forst S."/>
            <person name="Stock P."/>
            <person name="Goodrich-Blair H."/>
        </authorList>
    </citation>
    <scope>NUCLEOTIDE SEQUENCE [LARGE SCALE GENOMIC DNA]</scope>
    <source>
        <strain evidence="7">Kraussei Becker Underwood</strain>
    </source>
</reference>
<dbReference type="InterPro" id="IPR036937">
    <property type="entry name" value="Adhesion_dom_fimbrial_sf"/>
</dbReference>
<feature type="signal peptide" evidence="5">
    <location>
        <begin position="1"/>
        <end position="22"/>
    </location>
</feature>
<dbReference type="EMBL" id="CBSZ010000243">
    <property type="protein sequence ID" value="CDH24837.1"/>
    <property type="molecule type" value="Genomic_DNA"/>
</dbReference>
<feature type="domain" description="Fimbrial-type adhesion" evidence="6">
    <location>
        <begin position="28"/>
        <end position="172"/>
    </location>
</feature>